<evidence type="ECO:0000313" key="2">
    <source>
        <dbReference type="EMBL" id="GMT17680.1"/>
    </source>
</evidence>
<evidence type="ECO:0008006" key="4">
    <source>
        <dbReference type="Google" id="ProtNLM"/>
    </source>
</evidence>
<name>A0AAV5VGH7_9BILA</name>
<proteinExistence type="predicted"/>
<feature type="non-terminal residue" evidence="2">
    <location>
        <position position="1"/>
    </location>
</feature>
<dbReference type="InterPro" id="IPR036034">
    <property type="entry name" value="PDZ_sf"/>
</dbReference>
<comment type="caution">
    <text evidence="2">The sequence shown here is derived from an EMBL/GenBank/DDBJ whole genome shotgun (WGS) entry which is preliminary data.</text>
</comment>
<organism evidence="2 3">
    <name type="scientific">Pristionchus fissidentatus</name>
    <dbReference type="NCBI Taxonomy" id="1538716"/>
    <lineage>
        <taxon>Eukaryota</taxon>
        <taxon>Metazoa</taxon>
        <taxon>Ecdysozoa</taxon>
        <taxon>Nematoda</taxon>
        <taxon>Chromadorea</taxon>
        <taxon>Rhabditida</taxon>
        <taxon>Rhabditina</taxon>
        <taxon>Diplogasteromorpha</taxon>
        <taxon>Diplogasteroidea</taxon>
        <taxon>Neodiplogasteridae</taxon>
        <taxon>Pristionchus</taxon>
    </lineage>
</organism>
<dbReference type="Proteomes" id="UP001432322">
    <property type="component" value="Unassembled WGS sequence"/>
</dbReference>
<keyword evidence="1" id="KW-0472">Membrane</keyword>
<protein>
    <recommendedName>
        <fullName evidence="4">PDZ domain-containing protein</fullName>
    </recommendedName>
</protein>
<keyword evidence="1" id="KW-0812">Transmembrane</keyword>
<dbReference type="AlphaFoldDB" id="A0AAV5VGH7"/>
<keyword evidence="3" id="KW-1185">Reference proteome</keyword>
<evidence type="ECO:0000256" key="1">
    <source>
        <dbReference type="SAM" id="Phobius"/>
    </source>
</evidence>
<evidence type="ECO:0000313" key="3">
    <source>
        <dbReference type="Proteomes" id="UP001432322"/>
    </source>
</evidence>
<feature type="transmembrane region" description="Helical" evidence="1">
    <location>
        <begin position="86"/>
        <end position="108"/>
    </location>
</feature>
<keyword evidence="1" id="KW-1133">Transmembrane helix</keyword>
<sequence length="184" mass="20263">EDRWNGCWISGESPVLKRVDENVPGYKAGLRVGMLIVGVDNRLFRNSTTSPDMISMLTPASKVWVTNEQKRERIPLLNRIEDEQDLTMVLAVIDFIVSMAGVLILAVSGVWSDNVFSTLFFLCVGPIVAHAKKFFPPLSSAKLMCNALWILRIAPFNLSWGSFSSPAEFAPCSLTVGFTVGAHS</sequence>
<dbReference type="SUPFAM" id="SSF50156">
    <property type="entry name" value="PDZ domain-like"/>
    <property type="match status" value="1"/>
</dbReference>
<gene>
    <name evidence="2" type="ORF">PFISCL1PPCAC_8977</name>
</gene>
<dbReference type="EMBL" id="BTSY01000003">
    <property type="protein sequence ID" value="GMT17680.1"/>
    <property type="molecule type" value="Genomic_DNA"/>
</dbReference>
<reference evidence="2" key="1">
    <citation type="submission" date="2023-10" db="EMBL/GenBank/DDBJ databases">
        <title>Genome assembly of Pristionchus species.</title>
        <authorList>
            <person name="Yoshida K."/>
            <person name="Sommer R.J."/>
        </authorList>
    </citation>
    <scope>NUCLEOTIDE SEQUENCE</scope>
    <source>
        <strain evidence="2">RS5133</strain>
    </source>
</reference>
<feature type="non-terminal residue" evidence="2">
    <location>
        <position position="184"/>
    </location>
</feature>
<accession>A0AAV5VGH7</accession>